<dbReference type="AlphaFoldDB" id="A0A1Y5T5Z1"/>
<dbReference type="OrthoDB" id="9778801at2"/>
<evidence type="ECO:0000313" key="1">
    <source>
        <dbReference type="EMBL" id="SLN56702.1"/>
    </source>
</evidence>
<dbReference type="PANTHER" id="PTHR33973">
    <property type="entry name" value="OS07G0153300 PROTEIN"/>
    <property type="match status" value="1"/>
</dbReference>
<name>A0A1Y5T5Z1_9RHOB</name>
<reference evidence="1 2" key="1">
    <citation type="submission" date="2017-03" db="EMBL/GenBank/DDBJ databases">
        <authorList>
            <person name="Afonso C.L."/>
            <person name="Miller P.J."/>
            <person name="Scott M.A."/>
            <person name="Spackman E."/>
            <person name="Goraichik I."/>
            <person name="Dimitrov K.M."/>
            <person name="Suarez D.L."/>
            <person name="Swayne D.E."/>
        </authorList>
    </citation>
    <scope>NUCLEOTIDE SEQUENCE [LARGE SCALE GENOMIC DNA]</scope>
    <source>
        <strain evidence="1 2">CECT 7639</strain>
    </source>
</reference>
<dbReference type="EMBL" id="FWFO01000002">
    <property type="protein sequence ID" value="SLN56702.1"/>
    <property type="molecule type" value="Genomic_DNA"/>
</dbReference>
<sequence length="257" mass="28565">MTAWPDHIAGSTTHARMGEISNAFRYGVDFVLIDPEERAGPALFSRNRFNLFAVHDRHHGGERGNGVGLSWALEQLRAAGLDRPAKITLLTQPTCLGYQFNPVSFWLVHEGDDLVCVIAETNNTFGDRHSYLCHLPGFAPISPKDTITAVKLMHVSPFQDVSGTYRFNFLVDQDRISIRIEHKNGDQGVIATLSGRRAPMTNTSVLRALIRRPLGTLRTISLIYWQALKLKLKGAVYRPRPSPPNEETSACSMSANV</sequence>
<dbReference type="Pfam" id="PF07103">
    <property type="entry name" value="DUF1365"/>
    <property type="match status" value="1"/>
</dbReference>
<accession>A0A1Y5T5Z1</accession>
<dbReference type="RefSeq" id="WP_085796701.1">
    <property type="nucleotide sequence ID" value="NZ_FWFO01000002.1"/>
</dbReference>
<dbReference type="InterPro" id="IPR010775">
    <property type="entry name" value="DUF1365"/>
</dbReference>
<gene>
    <name evidence="1" type="ORF">TRL7639_03048</name>
</gene>
<evidence type="ECO:0008006" key="3">
    <source>
        <dbReference type="Google" id="ProtNLM"/>
    </source>
</evidence>
<evidence type="ECO:0000313" key="2">
    <source>
        <dbReference type="Proteomes" id="UP000193077"/>
    </source>
</evidence>
<dbReference type="Proteomes" id="UP000193077">
    <property type="component" value="Unassembled WGS sequence"/>
</dbReference>
<organism evidence="1 2">
    <name type="scientific">Falsiruegeria litorea R37</name>
    <dbReference type="NCBI Taxonomy" id="1200284"/>
    <lineage>
        <taxon>Bacteria</taxon>
        <taxon>Pseudomonadati</taxon>
        <taxon>Pseudomonadota</taxon>
        <taxon>Alphaproteobacteria</taxon>
        <taxon>Rhodobacterales</taxon>
        <taxon>Roseobacteraceae</taxon>
        <taxon>Falsiruegeria</taxon>
    </lineage>
</organism>
<keyword evidence="2" id="KW-1185">Reference proteome</keyword>
<protein>
    <recommendedName>
        <fullName evidence="3">DUF1365 domain-containing protein</fullName>
    </recommendedName>
</protein>
<dbReference type="PANTHER" id="PTHR33973:SF4">
    <property type="entry name" value="OS07G0153300 PROTEIN"/>
    <property type="match status" value="1"/>
</dbReference>
<proteinExistence type="predicted"/>